<reference evidence="6 7" key="1">
    <citation type="journal article" date="2015" name="Nature">
        <title>rRNA introns, odd ribosomes, and small enigmatic genomes across a large radiation of phyla.</title>
        <authorList>
            <person name="Brown C.T."/>
            <person name="Hug L.A."/>
            <person name="Thomas B.C."/>
            <person name="Sharon I."/>
            <person name="Castelle C.J."/>
            <person name="Singh A."/>
            <person name="Wilkins M.J."/>
            <person name="Williams K.H."/>
            <person name="Banfield J.F."/>
        </authorList>
    </citation>
    <scope>NUCLEOTIDE SEQUENCE [LARGE SCALE GENOMIC DNA]</scope>
</reference>
<evidence type="ECO:0000313" key="7">
    <source>
        <dbReference type="Proteomes" id="UP000034591"/>
    </source>
</evidence>
<dbReference type="GO" id="GO:0070181">
    <property type="term" value="F:small ribosomal subunit rRNA binding"/>
    <property type="evidence" value="ECO:0007669"/>
    <property type="project" value="TreeGrafter"/>
</dbReference>
<dbReference type="PANTHER" id="PTHR13479:SF40">
    <property type="entry name" value="SMALL RIBOSOMAL SUBUNIT PROTEIN BS18M"/>
    <property type="match status" value="1"/>
</dbReference>
<evidence type="ECO:0000313" key="6">
    <source>
        <dbReference type="EMBL" id="KKQ36854.1"/>
    </source>
</evidence>
<evidence type="ECO:0000256" key="1">
    <source>
        <dbReference type="ARBA" id="ARBA00005589"/>
    </source>
</evidence>
<dbReference type="Gene3D" id="4.10.640.10">
    <property type="entry name" value="Ribosomal protein S18"/>
    <property type="match status" value="1"/>
</dbReference>
<dbReference type="InterPro" id="IPR001648">
    <property type="entry name" value="Ribosomal_bS18"/>
</dbReference>
<protein>
    <recommendedName>
        <fullName evidence="4">Small ribosomal subunit protein bS18</fullName>
    </recommendedName>
</protein>
<keyword evidence="2 4" id="KW-0689">Ribosomal protein</keyword>
<dbReference type="STRING" id="1618545.US53_C0035G0007"/>
<dbReference type="GO" id="GO:0022627">
    <property type="term" value="C:cytosolic small ribosomal subunit"/>
    <property type="evidence" value="ECO:0007669"/>
    <property type="project" value="TreeGrafter"/>
</dbReference>
<dbReference type="PRINTS" id="PR00974">
    <property type="entry name" value="RIBOSOMALS18"/>
</dbReference>
<dbReference type="SUPFAM" id="SSF46911">
    <property type="entry name" value="Ribosomal protein S18"/>
    <property type="match status" value="1"/>
</dbReference>
<dbReference type="NCBIfam" id="TIGR00165">
    <property type="entry name" value="S18"/>
    <property type="match status" value="1"/>
</dbReference>
<dbReference type="Proteomes" id="UP000034591">
    <property type="component" value="Unassembled WGS sequence"/>
</dbReference>
<evidence type="ECO:0000256" key="2">
    <source>
        <dbReference type="ARBA" id="ARBA00022980"/>
    </source>
</evidence>
<organism evidence="6 7">
    <name type="scientific">Candidatus Woesebacteria bacterium GW2011_GWA1_37_7</name>
    <dbReference type="NCBI Taxonomy" id="1618545"/>
    <lineage>
        <taxon>Bacteria</taxon>
        <taxon>Candidatus Woeseibacteriota</taxon>
    </lineage>
</organism>
<dbReference type="GO" id="GO:0006412">
    <property type="term" value="P:translation"/>
    <property type="evidence" value="ECO:0007669"/>
    <property type="project" value="UniProtKB-UniRule"/>
</dbReference>
<evidence type="ECO:0000256" key="5">
    <source>
        <dbReference type="RuleBase" id="RU003910"/>
    </source>
</evidence>
<keyword evidence="3 4" id="KW-0687">Ribonucleoprotein</keyword>
<comment type="caution">
    <text evidence="6">The sequence shown here is derived from an EMBL/GenBank/DDBJ whole genome shotgun (WGS) entry which is preliminary data.</text>
</comment>
<dbReference type="InterPro" id="IPR036870">
    <property type="entry name" value="Ribosomal_bS18_sf"/>
</dbReference>
<evidence type="ECO:0000256" key="3">
    <source>
        <dbReference type="ARBA" id="ARBA00023274"/>
    </source>
</evidence>
<dbReference type="HAMAP" id="MF_00270">
    <property type="entry name" value="Ribosomal_bS18"/>
    <property type="match status" value="1"/>
</dbReference>
<dbReference type="EMBL" id="LBTI01000035">
    <property type="protein sequence ID" value="KKQ36854.1"/>
    <property type="molecule type" value="Genomic_DNA"/>
</dbReference>
<comment type="similarity">
    <text evidence="1 4 5">Belongs to the bacterial ribosomal protein bS18 family.</text>
</comment>
<keyword evidence="4" id="KW-0699">rRNA-binding</keyword>
<keyword evidence="4" id="KW-0694">RNA-binding</keyword>
<accession>A0A0G0JJE3</accession>
<dbReference type="AlphaFoldDB" id="A0A0G0JJE3"/>
<comment type="function">
    <text evidence="4">Binds as a heterodimer with protein bS6 to the central domain of the 16S rRNA, where it helps stabilize the platform of the 30S subunit.</text>
</comment>
<dbReference type="Pfam" id="PF01084">
    <property type="entry name" value="Ribosomal_S18"/>
    <property type="match status" value="1"/>
</dbReference>
<name>A0A0G0JJE3_9BACT</name>
<dbReference type="PANTHER" id="PTHR13479">
    <property type="entry name" value="30S RIBOSOMAL PROTEIN S18"/>
    <property type="match status" value="1"/>
</dbReference>
<gene>
    <name evidence="4" type="primary">rpsR</name>
    <name evidence="6" type="ORF">US53_C0035G0007</name>
</gene>
<comment type="subunit">
    <text evidence="4">Part of the 30S ribosomal subunit. Forms a tight heterodimer with protein bS6.</text>
</comment>
<evidence type="ECO:0000256" key="4">
    <source>
        <dbReference type="HAMAP-Rule" id="MF_00270"/>
    </source>
</evidence>
<sequence>MAARRKIIKPKIYEKCLFCEGETYPDYKESKLLMKFLSDRGKILGRERTSVCARHQRILSREIKRARILSLLPFIPSV</sequence>
<dbReference type="GO" id="GO:0003735">
    <property type="term" value="F:structural constituent of ribosome"/>
    <property type="evidence" value="ECO:0007669"/>
    <property type="project" value="InterPro"/>
</dbReference>
<proteinExistence type="inferred from homology"/>